<name>A0A3R9WMS9_9SPHN</name>
<comment type="caution">
    <text evidence="1">The sequence shown here is derived from an EMBL/GenBank/DDBJ whole genome shotgun (WGS) entry which is preliminary data.</text>
</comment>
<dbReference type="Proteomes" id="UP000274661">
    <property type="component" value="Unassembled WGS sequence"/>
</dbReference>
<gene>
    <name evidence="1" type="ORF">HMF7854_04240</name>
</gene>
<proteinExistence type="predicted"/>
<dbReference type="AlphaFoldDB" id="A0A3R9WMS9"/>
<organism evidence="1 2">
    <name type="scientific">Sphingomonas ginkgonis</name>
    <dbReference type="NCBI Taxonomy" id="2315330"/>
    <lineage>
        <taxon>Bacteria</taxon>
        <taxon>Pseudomonadati</taxon>
        <taxon>Pseudomonadota</taxon>
        <taxon>Alphaproteobacteria</taxon>
        <taxon>Sphingomonadales</taxon>
        <taxon>Sphingomonadaceae</taxon>
        <taxon>Sphingomonas</taxon>
    </lineage>
</organism>
<sequence>MFVPFQPDPRIKSVLSRFGFDEEAAITPLAELKREIHQYGERRCDKEASRDNLIYYLGFAFAVNEALDVDSLGLTGLLSIPLEAFATILVESDEPAEGSDRLIDALRYALSQPAVLGWARAKGVWLQWKRLEVVYRKEIIDFRKSDAFDRPGWRKRSITKAQHYMVGEIVRILGVANPRLATRGEAFNFIAHHGGNPRFLVEPPAPANFWEA</sequence>
<protein>
    <submittedName>
        <fullName evidence="1">Uncharacterized protein</fullName>
    </submittedName>
</protein>
<evidence type="ECO:0000313" key="2">
    <source>
        <dbReference type="Proteomes" id="UP000274661"/>
    </source>
</evidence>
<reference evidence="1 2" key="1">
    <citation type="submission" date="2018-12" db="EMBL/GenBank/DDBJ databases">
        <title>Sphingomonas sp. HMF7854 Genome sequencing and assembly.</title>
        <authorList>
            <person name="Cha I."/>
            <person name="Kang H."/>
            <person name="Kim H."/>
            <person name="Kang J."/>
            <person name="Joh K."/>
        </authorList>
    </citation>
    <scope>NUCLEOTIDE SEQUENCE [LARGE SCALE GENOMIC DNA]</scope>
    <source>
        <strain evidence="1 2">HMF7854</strain>
    </source>
</reference>
<dbReference type="OrthoDB" id="7432835at2"/>
<keyword evidence="2" id="KW-1185">Reference proteome</keyword>
<evidence type="ECO:0000313" key="1">
    <source>
        <dbReference type="EMBL" id="RST30120.1"/>
    </source>
</evidence>
<dbReference type="RefSeq" id="WP_126717954.1">
    <property type="nucleotide sequence ID" value="NZ_RWJF01000001.1"/>
</dbReference>
<accession>A0A3R9WMS9</accession>
<dbReference type="EMBL" id="RWJF01000001">
    <property type="protein sequence ID" value="RST30120.1"/>
    <property type="molecule type" value="Genomic_DNA"/>
</dbReference>